<dbReference type="GO" id="GO:0008094">
    <property type="term" value="F:ATP-dependent activity, acting on DNA"/>
    <property type="evidence" value="ECO:0007669"/>
    <property type="project" value="TreeGrafter"/>
</dbReference>
<protein>
    <recommendedName>
        <fullName evidence="6">SNF2 N-terminal domain-containing protein</fullName>
    </recommendedName>
</protein>
<dbReference type="AlphaFoldDB" id="A0A0C3LF44"/>
<name>A0A0C3LF44_9AGAM</name>
<evidence type="ECO:0000259" key="6">
    <source>
        <dbReference type="Pfam" id="PF00176"/>
    </source>
</evidence>
<dbReference type="Proteomes" id="UP000054248">
    <property type="component" value="Unassembled WGS sequence"/>
</dbReference>
<keyword evidence="8" id="KW-1185">Reference proteome</keyword>
<feature type="compositionally biased region" description="Polar residues" evidence="5">
    <location>
        <begin position="339"/>
        <end position="359"/>
    </location>
</feature>
<dbReference type="STRING" id="1051891.A0A0C3LF44"/>
<organism evidence="7 8">
    <name type="scientific">Tulasnella calospora MUT 4182</name>
    <dbReference type="NCBI Taxonomy" id="1051891"/>
    <lineage>
        <taxon>Eukaryota</taxon>
        <taxon>Fungi</taxon>
        <taxon>Dikarya</taxon>
        <taxon>Basidiomycota</taxon>
        <taxon>Agaricomycotina</taxon>
        <taxon>Agaricomycetes</taxon>
        <taxon>Cantharellales</taxon>
        <taxon>Tulasnellaceae</taxon>
        <taxon>Tulasnella</taxon>
    </lineage>
</organism>
<dbReference type="GO" id="GO:0005524">
    <property type="term" value="F:ATP binding"/>
    <property type="evidence" value="ECO:0007669"/>
    <property type="project" value="UniProtKB-KW"/>
</dbReference>
<dbReference type="GO" id="GO:0005634">
    <property type="term" value="C:nucleus"/>
    <property type="evidence" value="ECO:0007669"/>
    <property type="project" value="TreeGrafter"/>
</dbReference>
<dbReference type="Pfam" id="PF00176">
    <property type="entry name" value="SNF2-rel_dom"/>
    <property type="match status" value="1"/>
</dbReference>
<feature type="compositionally biased region" description="Acidic residues" evidence="5">
    <location>
        <begin position="366"/>
        <end position="375"/>
    </location>
</feature>
<feature type="coiled-coil region" evidence="4">
    <location>
        <begin position="581"/>
        <end position="608"/>
    </location>
</feature>
<keyword evidence="4" id="KW-0175">Coiled coil</keyword>
<dbReference type="EMBL" id="KN823189">
    <property type="protein sequence ID" value="KIO20072.1"/>
    <property type="molecule type" value="Genomic_DNA"/>
</dbReference>
<evidence type="ECO:0000313" key="8">
    <source>
        <dbReference type="Proteomes" id="UP000054248"/>
    </source>
</evidence>
<feature type="region of interest" description="Disordered" evidence="5">
    <location>
        <begin position="527"/>
        <end position="569"/>
    </location>
</feature>
<evidence type="ECO:0000256" key="3">
    <source>
        <dbReference type="ARBA" id="ARBA00022840"/>
    </source>
</evidence>
<keyword evidence="3" id="KW-0067">ATP-binding</keyword>
<evidence type="ECO:0000256" key="1">
    <source>
        <dbReference type="ARBA" id="ARBA00022741"/>
    </source>
</evidence>
<dbReference type="GO" id="GO:0006281">
    <property type="term" value="P:DNA repair"/>
    <property type="evidence" value="ECO:0007669"/>
    <property type="project" value="TreeGrafter"/>
</dbReference>
<dbReference type="OrthoDB" id="3265199at2759"/>
<feature type="compositionally biased region" description="Basic and acidic residues" evidence="5">
    <location>
        <begin position="302"/>
        <end position="317"/>
    </location>
</feature>
<feature type="compositionally biased region" description="Low complexity" evidence="5">
    <location>
        <begin position="77"/>
        <end position="87"/>
    </location>
</feature>
<dbReference type="InterPro" id="IPR050628">
    <property type="entry name" value="SNF2_RAD54_helicase_TF"/>
</dbReference>
<feature type="domain" description="SNF2 N-terminal" evidence="6">
    <location>
        <begin position="142"/>
        <end position="228"/>
    </location>
</feature>
<keyword evidence="2" id="KW-0378">Hydrolase</keyword>
<feature type="region of interest" description="Disordered" evidence="5">
    <location>
        <begin position="300"/>
        <end position="383"/>
    </location>
</feature>
<proteinExistence type="predicted"/>
<feature type="compositionally biased region" description="Low complexity" evidence="5">
    <location>
        <begin position="321"/>
        <end position="338"/>
    </location>
</feature>
<evidence type="ECO:0000256" key="5">
    <source>
        <dbReference type="SAM" id="MobiDB-lite"/>
    </source>
</evidence>
<reference evidence="7 8" key="1">
    <citation type="submission" date="2014-04" db="EMBL/GenBank/DDBJ databases">
        <authorList>
            <consortium name="DOE Joint Genome Institute"/>
            <person name="Kuo A."/>
            <person name="Girlanda M."/>
            <person name="Perotto S."/>
            <person name="Kohler A."/>
            <person name="Nagy L.G."/>
            <person name="Floudas D."/>
            <person name="Copeland A."/>
            <person name="Barry K.W."/>
            <person name="Cichocki N."/>
            <person name="Veneault-Fourrey C."/>
            <person name="LaButti K."/>
            <person name="Lindquist E.A."/>
            <person name="Lipzen A."/>
            <person name="Lundell T."/>
            <person name="Morin E."/>
            <person name="Murat C."/>
            <person name="Sun H."/>
            <person name="Tunlid A."/>
            <person name="Henrissat B."/>
            <person name="Grigoriev I.V."/>
            <person name="Hibbett D.S."/>
            <person name="Martin F."/>
            <person name="Nordberg H.P."/>
            <person name="Cantor M.N."/>
            <person name="Hua S.X."/>
        </authorList>
    </citation>
    <scope>NUCLEOTIDE SEQUENCE [LARGE SCALE GENOMIC DNA]</scope>
    <source>
        <strain evidence="7 8">MUT 4182</strain>
    </source>
</reference>
<keyword evidence="1" id="KW-0547">Nucleotide-binding</keyword>
<dbReference type="GO" id="GO:0016787">
    <property type="term" value="F:hydrolase activity"/>
    <property type="evidence" value="ECO:0007669"/>
    <property type="project" value="UniProtKB-KW"/>
</dbReference>
<feature type="compositionally biased region" description="Polar residues" evidence="5">
    <location>
        <begin position="18"/>
        <end position="27"/>
    </location>
</feature>
<reference evidence="8" key="2">
    <citation type="submission" date="2015-01" db="EMBL/GenBank/DDBJ databases">
        <title>Evolutionary Origins and Diversification of the Mycorrhizal Mutualists.</title>
        <authorList>
            <consortium name="DOE Joint Genome Institute"/>
            <consortium name="Mycorrhizal Genomics Consortium"/>
            <person name="Kohler A."/>
            <person name="Kuo A."/>
            <person name="Nagy L.G."/>
            <person name="Floudas D."/>
            <person name="Copeland A."/>
            <person name="Barry K.W."/>
            <person name="Cichocki N."/>
            <person name="Veneault-Fourrey C."/>
            <person name="LaButti K."/>
            <person name="Lindquist E.A."/>
            <person name="Lipzen A."/>
            <person name="Lundell T."/>
            <person name="Morin E."/>
            <person name="Murat C."/>
            <person name="Riley R."/>
            <person name="Ohm R."/>
            <person name="Sun H."/>
            <person name="Tunlid A."/>
            <person name="Henrissat B."/>
            <person name="Grigoriev I.V."/>
            <person name="Hibbett D.S."/>
            <person name="Martin F."/>
        </authorList>
    </citation>
    <scope>NUCLEOTIDE SEQUENCE [LARGE SCALE GENOMIC DNA]</scope>
    <source>
        <strain evidence="8">MUT 4182</strain>
    </source>
</reference>
<dbReference type="PANTHER" id="PTHR45626">
    <property type="entry name" value="TRANSCRIPTION TERMINATION FACTOR 2-RELATED"/>
    <property type="match status" value="1"/>
</dbReference>
<dbReference type="InterPro" id="IPR038718">
    <property type="entry name" value="SNF2-like_sf"/>
</dbReference>
<dbReference type="HOGENOM" id="CLU_421624_0_0_1"/>
<evidence type="ECO:0000256" key="2">
    <source>
        <dbReference type="ARBA" id="ARBA00022801"/>
    </source>
</evidence>
<evidence type="ECO:0000256" key="4">
    <source>
        <dbReference type="SAM" id="Coils"/>
    </source>
</evidence>
<gene>
    <name evidence="7" type="ORF">M407DRAFT_30269</name>
</gene>
<feature type="region of interest" description="Disordered" evidence="5">
    <location>
        <begin position="11"/>
        <end position="127"/>
    </location>
</feature>
<feature type="compositionally biased region" description="Polar residues" evidence="5">
    <location>
        <begin position="114"/>
        <end position="127"/>
    </location>
</feature>
<dbReference type="InterPro" id="IPR000330">
    <property type="entry name" value="SNF2_N"/>
</dbReference>
<sequence length="650" mass="72488">MSWWPFSWFSGADHLPQSDASARSTPPRQSPRIVCDPSESIKVGRQTAEPPQHFRSPLPPTTPSFPKAADLRRRETPGSPSSTTSSPVIHTSRRRVPESATPARVKAPLKWEEATNSSGSLPTTKSDTSLEDFEKAINSATMGLGKTVELICRIVDSKVYQKETGVTCIVSASGVMDQWKEEIKKFMPSLRVLLHRSSRRAKDPKAFKSYDVVIVSYKTLWSEWTRQGSVPSALMRFGFLRVVLGGSLESVRCTKYPQIRRAKHLFGRISPNTYIISFTVFLLDPISLRHKMTIATRAQLKARNEGGNRGNTAREDIQQQPSVTPSRSASPPTPASVTNEAGNEQPPQSPSATSDQTSRTSSEASESGDEEEDESTERGRGRGWLPWHDRLLITEANALRPFQAAHGSRKAAWEELSTVLKAKSKGRINRAAKACQIRFSVLIKAHRANETRSLQATGKNEEIDDHIQSLTEIVQLLDDAKLESERASSSAKAKVETERRVGLEMREAAMKNLVQARELKEDLGAIEGSSYRERQGQRKRKSDSADLDHAGSEQENHPGPSGPYKKRQTLKAKVGDIIERFENANSQILEEARERDEKREQREEQRHDAVIDHLGRVSTSLDRLANVLGEQRADRQLLLDVVNTAISKRT</sequence>
<accession>A0A0C3LF44</accession>
<evidence type="ECO:0000313" key="7">
    <source>
        <dbReference type="EMBL" id="KIO20072.1"/>
    </source>
</evidence>
<dbReference type="SUPFAM" id="SSF52540">
    <property type="entry name" value="P-loop containing nucleoside triphosphate hydrolases"/>
    <property type="match status" value="1"/>
</dbReference>
<dbReference type="Gene3D" id="3.40.50.10810">
    <property type="entry name" value="Tandem AAA-ATPase domain"/>
    <property type="match status" value="1"/>
</dbReference>
<feature type="compositionally biased region" description="Basic and acidic residues" evidence="5">
    <location>
        <begin position="530"/>
        <end position="556"/>
    </location>
</feature>
<dbReference type="InterPro" id="IPR027417">
    <property type="entry name" value="P-loop_NTPase"/>
</dbReference>